<evidence type="ECO:0000256" key="1">
    <source>
        <dbReference type="ARBA" id="ARBA00023002"/>
    </source>
</evidence>
<feature type="domain" description="Alanine dehydrogenase/pyridine nucleotide transhydrogenase NAD(H)-binding" evidence="2">
    <location>
        <begin position="172"/>
        <end position="320"/>
    </location>
</feature>
<dbReference type="PANTHER" id="PTHR42795">
    <property type="entry name" value="ALANINE DEHYDROGENASE"/>
    <property type="match status" value="1"/>
</dbReference>
<feature type="domain" description="Alanine dehydrogenase/pyridine nucleotide transhydrogenase N-terminal" evidence="3">
    <location>
        <begin position="28"/>
        <end position="160"/>
    </location>
</feature>
<dbReference type="GO" id="GO:0005886">
    <property type="term" value="C:plasma membrane"/>
    <property type="evidence" value="ECO:0007669"/>
    <property type="project" value="TreeGrafter"/>
</dbReference>
<dbReference type="InterPro" id="IPR036291">
    <property type="entry name" value="NAD(P)-bd_dom_sf"/>
</dbReference>
<evidence type="ECO:0000259" key="2">
    <source>
        <dbReference type="SMART" id="SM01002"/>
    </source>
</evidence>
<keyword evidence="1" id="KW-0560">Oxidoreductase</keyword>
<dbReference type="EMBL" id="MNQU01000235">
    <property type="protein sequence ID" value="OKZ32168.1"/>
    <property type="molecule type" value="Genomic_DNA"/>
</dbReference>
<dbReference type="Pfam" id="PF01262">
    <property type="entry name" value="AlaDh_PNT_C"/>
    <property type="match status" value="1"/>
</dbReference>
<proteinExistence type="predicted"/>
<dbReference type="Pfam" id="PF05222">
    <property type="entry name" value="AlaDh_PNT_N"/>
    <property type="match status" value="1"/>
</dbReference>
<dbReference type="Gene3D" id="3.40.50.720">
    <property type="entry name" value="NAD(P)-binding Rossmann-like Domain"/>
    <property type="match status" value="2"/>
</dbReference>
<organism evidence="4 5">
    <name type="scientific">Bacteroides uniformis</name>
    <dbReference type="NCBI Taxonomy" id="820"/>
    <lineage>
        <taxon>Bacteria</taxon>
        <taxon>Pseudomonadati</taxon>
        <taxon>Bacteroidota</taxon>
        <taxon>Bacteroidia</taxon>
        <taxon>Bacteroidales</taxon>
        <taxon>Bacteroidaceae</taxon>
        <taxon>Bacteroides</taxon>
    </lineage>
</organism>
<name>A0A1Q6HZX9_BACUN</name>
<evidence type="ECO:0000313" key="4">
    <source>
        <dbReference type="EMBL" id="OKZ32168.1"/>
    </source>
</evidence>
<dbReference type="SMART" id="SM01003">
    <property type="entry name" value="AlaDh_PNT_N"/>
    <property type="match status" value="1"/>
</dbReference>
<dbReference type="SUPFAM" id="SSF52283">
    <property type="entry name" value="Formate/glycerate dehydrogenase catalytic domain-like"/>
    <property type="match status" value="1"/>
</dbReference>
<dbReference type="GO" id="GO:0006524">
    <property type="term" value="P:alanine catabolic process"/>
    <property type="evidence" value="ECO:0007669"/>
    <property type="project" value="TreeGrafter"/>
</dbReference>
<reference evidence="4 5" key="1">
    <citation type="journal article" date="2016" name="Nat. Biotechnol.">
        <title>Measurement of bacterial replication rates in microbial communities.</title>
        <authorList>
            <person name="Brown C.T."/>
            <person name="Olm M.R."/>
            <person name="Thomas B.C."/>
            <person name="Banfield J.F."/>
        </authorList>
    </citation>
    <scope>NUCLEOTIDE SEQUENCE [LARGE SCALE GENOMIC DNA]</scope>
    <source>
        <strain evidence="4">45_41</strain>
    </source>
</reference>
<evidence type="ECO:0000259" key="3">
    <source>
        <dbReference type="SMART" id="SM01003"/>
    </source>
</evidence>
<dbReference type="AlphaFoldDB" id="A0A1Q6HZX9"/>
<dbReference type="Proteomes" id="UP000186549">
    <property type="component" value="Unassembled WGS sequence"/>
</dbReference>
<dbReference type="PANTHER" id="PTHR42795:SF1">
    <property type="entry name" value="ALANINE DEHYDROGENASE"/>
    <property type="match status" value="1"/>
</dbReference>
<sequence length="395" mass="41815">MDNSISSNATPLEQPEAVATARRCITIGLPHNTDASERRFPLTPEGVSRLIEKGYAVRIEHGAANSIHYSDNAYSRQGAELTDRHGALSCDIVINMSTLTPADIKKMRRGAMLLTLLCPDKIHADSIIEMQRMAIVGVAVNNIADERGNRPFADILAEIDGRAAIATASSLLADANAGKGILLGGIAGLNPCEVTVIGSGIAAIAASRSALGLGAIVRMFDDDVYSLRAAVRDLGPGVIASSLHERVLTSALRTADVVIATPMQSKLSIGTDTVEIMKKGVVTFDLDASHGRIFPSMPTIDLATVIDSNRTANDKRVCYVNAGSAVPRTAAMALSNTFITMLDSIITCEGLTNALKLTPGLRRGVFTFLGKVTDPQVAKTAGCRFTDINIFLQLS</sequence>
<dbReference type="SMART" id="SM01002">
    <property type="entry name" value="AlaDh_PNT_C"/>
    <property type="match status" value="1"/>
</dbReference>
<evidence type="ECO:0000313" key="5">
    <source>
        <dbReference type="Proteomes" id="UP000186549"/>
    </source>
</evidence>
<gene>
    <name evidence="4" type="ORF">BHV79_10785</name>
</gene>
<dbReference type="GO" id="GO:0000286">
    <property type="term" value="F:alanine dehydrogenase activity"/>
    <property type="evidence" value="ECO:0007669"/>
    <property type="project" value="TreeGrafter"/>
</dbReference>
<dbReference type="SUPFAM" id="SSF51735">
    <property type="entry name" value="NAD(P)-binding Rossmann-fold domains"/>
    <property type="match status" value="1"/>
</dbReference>
<dbReference type="InterPro" id="IPR007886">
    <property type="entry name" value="AlaDH/PNT_N"/>
</dbReference>
<accession>A0A1Q6HZX9</accession>
<comment type="caution">
    <text evidence="4">The sequence shown here is derived from an EMBL/GenBank/DDBJ whole genome shotgun (WGS) entry which is preliminary data.</text>
</comment>
<dbReference type="InterPro" id="IPR007698">
    <property type="entry name" value="AlaDH/PNT_NAD(H)-bd"/>
</dbReference>
<protein>
    <submittedName>
        <fullName evidence="4">Uncharacterized protein</fullName>
    </submittedName>
</protein>